<keyword evidence="1" id="KW-0677">Repeat</keyword>
<evidence type="ECO:0000256" key="2">
    <source>
        <dbReference type="ARBA" id="ARBA00022803"/>
    </source>
</evidence>
<dbReference type="Pfam" id="PF13432">
    <property type="entry name" value="TPR_16"/>
    <property type="match status" value="2"/>
</dbReference>
<dbReference type="Gene3D" id="1.25.40.10">
    <property type="entry name" value="Tetratricopeptide repeat domain"/>
    <property type="match status" value="3"/>
</dbReference>
<dbReference type="PROSITE" id="PS50005">
    <property type="entry name" value="TPR"/>
    <property type="match status" value="1"/>
</dbReference>
<name>A0ABT5KF55_9BURK</name>
<evidence type="ECO:0000256" key="3">
    <source>
        <dbReference type="PROSITE-ProRule" id="PRU00339"/>
    </source>
</evidence>
<evidence type="ECO:0000256" key="1">
    <source>
        <dbReference type="ARBA" id="ARBA00022737"/>
    </source>
</evidence>
<dbReference type="SMART" id="SM00028">
    <property type="entry name" value="TPR"/>
    <property type="match status" value="7"/>
</dbReference>
<keyword evidence="2 3" id="KW-0802">TPR repeat</keyword>
<evidence type="ECO:0000256" key="4">
    <source>
        <dbReference type="SAM" id="SignalP"/>
    </source>
</evidence>
<proteinExistence type="predicted"/>
<feature type="signal peptide" evidence="4">
    <location>
        <begin position="1"/>
        <end position="25"/>
    </location>
</feature>
<dbReference type="PANTHER" id="PTHR44858:SF1">
    <property type="entry name" value="UDP-N-ACETYLGLUCOSAMINE--PEPTIDE N-ACETYLGLUCOSAMINYLTRANSFERASE SPINDLY-RELATED"/>
    <property type="match status" value="1"/>
</dbReference>
<dbReference type="InterPro" id="IPR050498">
    <property type="entry name" value="Ycf3"/>
</dbReference>
<keyword evidence="6" id="KW-1185">Reference proteome</keyword>
<organism evidence="5 6">
    <name type="scientific">Roseateles albus</name>
    <dbReference type="NCBI Taxonomy" id="2987525"/>
    <lineage>
        <taxon>Bacteria</taxon>
        <taxon>Pseudomonadati</taxon>
        <taxon>Pseudomonadota</taxon>
        <taxon>Betaproteobacteria</taxon>
        <taxon>Burkholderiales</taxon>
        <taxon>Sphaerotilaceae</taxon>
        <taxon>Roseateles</taxon>
    </lineage>
</organism>
<dbReference type="EMBL" id="JAQQXT010000007">
    <property type="protein sequence ID" value="MDC8772554.1"/>
    <property type="molecule type" value="Genomic_DNA"/>
</dbReference>
<comment type="caution">
    <text evidence="5">The sequence shown here is derived from an EMBL/GenBank/DDBJ whole genome shotgun (WGS) entry which is preliminary data.</text>
</comment>
<evidence type="ECO:0000313" key="5">
    <source>
        <dbReference type="EMBL" id="MDC8772554.1"/>
    </source>
</evidence>
<dbReference type="Proteomes" id="UP001221189">
    <property type="component" value="Unassembled WGS sequence"/>
</dbReference>
<dbReference type="SUPFAM" id="SSF55486">
    <property type="entry name" value="Metalloproteases ('zincins'), catalytic domain"/>
    <property type="match status" value="1"/>
</dbReference>
<dbReference type="RefSeq" id="WP_273600741.1">
    <property type="nucleotide sequence ID" value="NZ_JAQQXT010000007.1"/>
</dbReference>
<dbReference type="SUPFAM" id="SSF48452">
    <property type="entry name" value="TPR-like"/>
    <property type="match status" value="2"/>
</dbReference>
<evidence type="ECO:0000313" key="6">
    <source>
        <dbReference type="Proteomes" id="UP001221189"/>
    </source>
</evidence>
<reference evidence="5 6" key="1">
    <citation type="submission" date="2022-10" db="EMBL/GenBank/DDBJ databases">
        <title>Paucibacter sp. hw1 Genome sequencing.</title>
        <authorList>
            <person name="Park S."/>
        </authorList>
    </citation>
    <scope>NUCLEOTIDE SEQUENCE [LARGE SCALE GENOMIC DNA]</scope>
    <source>
        <strain evidence="6">hw1</strain>
    </source>
</reference>
<dbReference type="InterPro" id="IPR019734">
    <property type="entry name" value="TPR_rpt"/>
</dbReference>
<feature type="chain" id="PRO_5047334118" evidence="4">
    <location>
        <begin position="26"/>
        <end position="801"/>
    </location>
</feature>
<feature type="repeat" description="TPR" evidence="3">
    <location>
        <begin position="489"/>
        <end position="522"/>
    </location>
</feature>
<dbReference type="Pfam" id="PF13428">
    <property type="entry name" value="TPR_14"/>
    <property type="match status" value="1"/>
</dbReference>
<dbReference type="InterPro" id="IPR011990">
    <property type="entry name" value="TPR-like_helical_dom_sf"/>
</dbReference>
<protein>
    <submittedName>
        <fullName evidence="5">Tetratricopeptide repeat protein</fullName>
    </submittedName>
</protein>
<gene>
    <name evidence="5" type="ORF">PRZ03_13305</name>
</gene>
<dbReference type="PANTHER" id="PTHR44858">
    <property type="entry name" value="TETRATRICOPEPTIDE REPEAT PROTEIN 6"/>
    <property type="match status" value="1"/>
</dbReference>
<keyword evidence="4" id="KW-0732">Signal</keyword>
<sequence>MKRLNSMAKLGLIAASLCGSALALAAGPDYLAGQALLGKAQQASSNQERAKVYRWLFAIDDLAEIERRTQAALEPAAQSRVLPADLLAAGRLALEQRNFERAQRAFARALSHAKAQPQDKAAALPGLSQLALQQRDYEVALKQAQASIKLKPSGDGLIALADALIRLGRTAEAVTAAEQAVALEPQHEMAHYLLGNGYARKNYSELAAAQPAAYAQAQQLTREASEAFVGGDFKRAAALSEQALRLLPGYGRAHAVLAKALESQRMVLDVNRAGAEARFAAMPMPTIPGIERYVLNWAQLSPRHQKRVALSIAPWKAYVPVLVEGGATHFIKPLHMKLSETPGGQALKDQRINYDSRLWDDVRGAGGFNTVTGIEDVERSIFDRYNTVLHELTHQVHGVMTVEQTREIQALYQRAKLRDEASKNGFLSRYAAGSVWEYFAEGANSLDTPRRDTFDNREIVRERLVEIDPDLQALVTRLLAQQDVSASLPIALVNAGNQKLEEGQAAQALALYARAAQVAPNDAVVLTAQLSGLAMSGAEPAAVLALAAQAKKAQPGSGALAVAAAEASWHAGHSLEAVTDNLAAGRLGLTGADDRYLVDLALGDNHRKLGDGPRALAAFDAALAYQSDSPEGLWGRASALAMLDERWDEAFAVYEQALRLRTGVVALRADLVQDLLRAGRFDLAAKQLSEALLLDAEDPRLAALGAWLALEGKKDPEGARLLAHAALEKAPWNDLALIVKGAALKSLGRLEESQQVLAPLRERMAKSAPPQWLYRADKSSWVSVHELPNVERGLIRRWLDD</sequence>
<accession>A0ABT5KF55</accession>